<feature type="compositionally biased region" description="Pro residues" evidence="1">
    <location>
        <begin position="27"/>
        <end position="100"/>
    </location>
</feature>
<keyword evidence="3" id="KW-1185">Reference proteome</keyword>
<dbReference type="PRINTS" id="PR01217">
    <property type="entry name" value="PRICHEXTENSN"/>
</dbReference>
<proteinExistence type="predicted"/>
<accession>A0A9P9FCF8</accession>
<dbReference type="OrthoDB" id="4867494at2759"/>
<reference evidence="2" key="1">
    <citation type="journal article" date="2021" name="Nat. Commun.">
        <title>Genetic determinants of endophytism in the Arabidopsis root mycobiome.</title>
        <authorList>
            <person name="Mesny F."/>
            <person name="Miyauchi S."/>
            <person name="Thiergart T."/>
            <person name="Pickel B."/>
            <person name="Atanasova L."/>
            <person name="Karlsson M."/>
            <person name="Huettel B."/>
            <person name="Barry K.W."/>
            <person name="Haridas S."/>
            <person name="Chen C."/>
            <person name="Bauer D."/>
            <person name="Andreopoulos W."/>
            <person name="Pangilinan J."/>
            <person name="LaButti K."/>
            <person name="Riley R."/>
            <person name="Lipzen A."/>
            <person name="Clum A."/>
            <person name="Drula E."/>
            <person name="Henrissat B."/>
            <person name="Kohler A."/>
            <person name="Grigoriev I.V."/>
            <person name="Martin F.M."/>
            <person name="Hacquard S."/>
        </authorList>
    </citation>
    <scope>NUCLEOTIDE SEQUENCE</scope>
    <source>
        <strain evidence="2">MPI-CAGE-AT-0021</strain>
    </source>
</reference>
<name>A0A9P9FCF8_9HYPO</name>
<dbReference type="AlphaFoldDB" id="A0A9P9FCF8"/>
<evidence type="ECO:0000256" key="1">
    <source>
        <dbReference type="SAM" id="MobiDB-lite"/>
    </source>
</evidence>
<dbReference type="Proteomes" id="UP000717696">
    <property type="component" value="Unassembled WGS sequence"/>
</dbReference>
<evidence type="ECO:0000313" key="3">
    <source>
        <dbReference type="Proteomes" id="UP000717696"/>
    </source>
</evidence>
<evidence type="ECO:0000313" key="2">
    <source>
        <dbReference type="EMBL" id="KAH7160335.1"/>
    </source>
</evidence>
<dbReference type="EMBL" id="JAGMUU010000002">
    <property type="protein sequence ID" value="KAH7160335.1"/>
    <property type="molecule type" value="Genomic_DNA"/>
</dbReference>
<comment type="caution">
    <text evidence="2">The sequence shown here is derived from an EMBL/GenBank/DDBJ whole genome shotgun (WGS) entry which is preliminary data.</text>
</comment>
<protein>
    <submittedName>
        <fullName evidence="2">Uncharacterized protein</fullName>
    </submittedName>
</protein>
<sequence>MAPRDRVGFDVGLAGDDPSWAGRPGPGEAPSPPPSSDPIPAPPPSSQPPPPPSTGEPPAPPPPNPPPPPPEEPDPDPPPPSEPPSPVPKPTDPAPPPPPTGTGAPHKGPICECGYTYCAAVLMDMPKAWTVPQLTQGYCSTPHASCPGGSPASNVTSALYICLCEGANQKVGNHIELLCGCDACLKIGPDFRGRCETPCVAGKAPGATERNVGIGKGDRVGKFWI</sequence>
<organism evidence="2 3">
    <name type="scientific">Dactylonectria estremocensis</name>
    <dbReference type="NCBI Taxonomy" id="1079267"/>
    <lineage>
        <taxon>Eukaryota</taxon>
        <taxon>Fungi</taxon>
        <taxon>Dikarya</taxon>
        <taxon>Ascomycota</taxon>
        <taxon>Pezizomycotina</taxon>
        <taxon>Sordariomycetes</taxon>
        <taxon>Hypocreomycetidae</taxon>
        <taxon>Hypocreales</taxon>
        <taxon>Nectriaceae</taxon>
        <taxon>Dactylonectria</taxon>
    </lineage>
</organism>
<gene>
    <name evidence="2" type="ORF">B0J13DRAFT_643894</name>
</gene>
<feature type="region of interest" description="Disordered" evidence="1">
    <location>
        <begin position="1"/>
        <end position="105"/>
    </location>
</feature>